<evidence type="ECO:0000313" key="4">
    <source>
        <dbReference type="WBParaSite" id="GPLIN_000280600"/>
    </source>
</evidence>
<evidence type="ECO:0000313" key="3">
    <source>
        <dbReference type="Proteomes" id="UP000050741"/>
    </source>
</evidence>
<dbReference type="Proteomes" id="UP000050741">
    <property type="component" value="Unassembled WGS sequence"/>
</dbReference>
<feature type="compositionally biased region" description="Polar residues" evidence="2">
    <location>
        <begin position="67"/>
        <end position="77"/>
    </location>
</feature>
<dbReference type="WBParaSite" id="GPLIN_000280600">
    <property type="protein sequence ID" value="GPLIN_000280600"/>
    <property type="gene ID" value="GPLIN_000280600"/>
</dbReference>
<reference evidence="3" key="1">
    <citation type="submission" date="2013-12" db="EMBL/GenBank/DDBJ databases">
        <authorList>
            <person name="Aslett M."/>
        </authorList>
    </citation>
    <scope>NUCLEOTIDE SEQUENCE [LARGE SCALE GENOMIC DNA]</scope>
    <source>
        <strain evidence="3">Lindley</strain>
    </source>
</reference>
<keyword evidence="3" id="KW-1185">Reference proteome</keyword>
<proteinExistence type="predicted"/>
<reference evidence="4" key="3">
    <citation type="submission" date="2016-06" db="UniProtKB">
        <authorList>
            <consortium name="WormBaseParasite"/>
        </authorList>
    </citation>
    <scope>IDENTIFICATION</scope>
</reference>
<keyword evidence="1" id="KW-0175">Coiled coil</keyword>
<dbReference type="AlphaFoldDB" id="A0A183BQC0"/>
<evidence type="ECO:0000256" key="1">
    <source>
        <dbReference type="SAM" id="Coils"/>
    </source>
</evidence>
<reference evidence="3" key="2">
    <citation type="submission" date="2014-05" db="EMBL/GenBank/DDBJ databases">
        <title>The genome and life-stage specific transcriptomes of Globodera pallida elucidate key aspects of plant parasitism by a cyst nematode.</title>
        <authorList>
            <person name="Cotton J.A."/>
            <person name="Lilley C.J."/>
            <person name="Jones L.M."/>
            <person name="Kikuchi T."/>
            <person name="Reid A.J."/>
            <person name="Thorpe P."/>
            <person name="Tsai I.J."/>
            <person name="Beasley H."/>
            <person name="Blok V."/>
            <person name="Cock P.J.A."/>
            <person name="Van den Akker S.E."/>
            <person name="Holroyd N."/>
            <person name="Hunt M."/>
            <person name="Mantelin S."/>
            <person name="Naghra H."/>
            <person name="Pain A."/>
            <person name="Palomares-Rius J.E."/>
            <person name="Zarowiecki M."/>
            <person name="Berriman M."/>
            <person name="Jones J.T."/>
            <person name="Urwin P.E."/>
        </authorList>
    </citation>
    <scope>NUCLEOTIDE SEQUENCE [LARGE SCALE GENOMIC DNA]</scope>
    <source>
        <strain evidence="3">Lindley</strain>
    </source>
</reference>
<accession>A0A183BQC0</accession>
<protein>
    <submittedName>
        <fullName evidence="4">Uncharacterized protein</fullName>
    </submittedName>
</protein>
<sequence>MSSSSIPTVLTDEEEENLEDFERIAEEAKKALTLLLNVNKKRLTYKMMRKERRTSCKRGNDWGKPRQPNSFWSNNHTTTVGVDRTVCGDEATVDRLDKCGANGTVERAEEDVDKARQLRQH</sequence>
<evidence type="ECO:0000256" key="2">
    <source>
        <dbReference type="SAM" id="MobiDB-lite"/>
    </source>
</evidence>
<feature type="coiled-coil region" evidence="1">
    <location>
        <begin position="11"/>
        <end position="38"/>
    </location>
</feature>
<feature type="region of interest" description="Disordered" evidence="2">
    <location>
        <begin position="50"/>
        <end position="77"/>
    </location>
</feature>
<organism evidence="3 4">
    <name type="scientific">Globodera pallida</name>
    <name type="common">Potato cyst nematode worm</name>
    <name type="synonym">Heterodera pallida</name>
    <dbReference type="NCBI Taxonomy" id="36090"/>
    <lineage>
        <taxon>Eukaryota</taxon>
        <taxon>Metazoa</taxon>
        <taxon>Ecdysozoa</taxon>
        <taxon>Nematoda</taxon>
        <taxon>Chromadorea</taxon>
        <taxon>Rhabditida</taxon>
        <taxon>Tylenchina</taxon>
        <taxon>Tylenchomorpha</taxon>
        <taxon>Tylenchoidea</taxon>
        <taxon>Heteroderidae</taxon>
        <taxon>Heteroderinae</taxon>
        <taxon>Globodera</taxon>
    </lineage>
</organism>
<name>A0A183BQC0_GLOPA</name>